<feature type="signal peptide" evidence="13">
    <location>
        <begin position="1"/>
        <end position="18"/>
    </location>
</feature>
<evidence type="ECO:0000256" key="7">
    <source>
        <dbReference type="ARBA" id="ARBA00022723"/>
    </source>
</evidence>
<comment type="subcellular location">
    <subcellularLocation>
        <location evidence="3">Cytoplasm</location>
    </subcellularLocation>
</comment>
<comment type="function">
    <text evidence="2 12">Endonuclease that specifically degrades the RNA of RNA-DNA hybrids.</text>
</comment>
<evidence type="ECO:0000259" key="14">
    <source>
        <dbReference type="PROSITE" id="PS51975"/>
    </source>
</evidence>
<evidence type="ECO:0000256" key="13">
    <source>
        <dbReference type="SAM" id="SignalP"/>
    </source>
</evidence>
<dbReference type="Gene3D" id="3.30.420.10">
    <property type="entry name" value="Ribonuclease H-like superfamily/Ribonuclease H"/>
    <property type="match status" value="1"/>
</dbReference>
<dbReference type="InterPro" id="IPR036397">
    <property type="entry name" value="RNaseH_sf"/>
</dbReference>
<dbReference type="PROSITE" id="PS51975">
    <property type="entry name" value="RNASE_H_2"/>
    <property type="match status" value="1"/>
</dbReference>
<keyword evidence="7 11" id="KW-0479">Metal-binding</keyword>
<evidence type="ECO:0000256" key="11">
    <source>
        <dbReference type="PROSITE-ProRule" id="PRU01319"/>
    </source>
</evidence>
<sequence>MTRMLYLLVGSWMAVANGEVPMILQNMMMMAVQSKSLTSRSVEWGLKERGVRYIIGSDEVGRGCLAGPVMAASCCILTDNFEAYEPIEMLNDSKVLSPAKREAIYQHIVDRPDIYAWHVAERSHAQIDETNILKATMECFAESIEQLVKRYQLPVEGDDNENPNVSQSYCIVDGNKSPKLNVETLGGKLPCRPFVKADSQVYTVALASVIAKVTRDTLLKETMHPLYPQYGFDRHKGYGTKDHIIAIHKHGPCPIHRLSFKPLKGR</sequence>
<feature type="binding site" evidence="11">
    <location>
        <position position="173"/>
    </location>
    <ligand>
        <name>a divalent metal cation</name>
        <dbReference type="ChEBI" id="CHEBI:60240"/>
    </ligand>
</feature>
<dbReference type="GO" id="GO:0003723">
    <property type="term" value="F:RNA binding"/>
    <property type="evidence" value="ECO:0007669"/>
    <property type="project" value="UniProtKB-UniRule"/>
</dbReference>
<evidence type="ECO:0000256" key="2">
    <source>
        <dbReference type="ARBA" id="ARBA00004065"/>
    </source>
</evidence>
<evidence type="ECO:0000256" key="6">
    <source>
        <dbReference type="ARBA" id="ARBA00022722"/>
    </source>
</evidence>
<dbReference type="InterPro" id="IPR022898">
    <property type="entry name" value="RNase_HII"/>
</dbReference>
<evidence type="ECO:0000256" key="12">
    <source>
        <dbReference type="RuleBase" id="RU003515"/>
    </source>
</evidence>
<dbReference type="InterPro" id="IPR024567">
    <property type="entry name" value="RNase_HII/HIII_dom"/>
</dbReference>
<evidence type="ECO:0000256" key="8">
    <source>
        <dbReference type="ARBA" id="ARBA00022759"/>
    </source>
</evidence>
<evidence type="ECO:0000256" key="4">
    <source>
        <dbReference type="ARBA" id="ARBA00007383"/>
    </source>
</evidence>
<dbReference type="Pfam" id="PF01351">
    <property type="entry name" value="RNase_HII"/>
    <property type="match status" value="1"/>
</dbReference>
<dbReference type="SUPFAM" id="SSF53098">
    <property type="entry name" value="Ribonuclease H-like"/>
    <property type="match status" value="1"/>
</dbReference>
<evidence type="ECO:0000256" key="9">
    <source>
        <dbReference type="ARBA" id="ARBA00022801"/>
    </source>
</evidence>
<feature type="binding site" evidence="11">
    <location>
        <position position="59"/>
    </location>
    <ligand>
        <name>a divalent metal cation</name>
        <dbReference type="ChEBI" id="CHEBI:60240"/>
    </ligand>
</feature>
<dbReference type="GO" id="GO:0046872">
    <property type="term" value="F:metal ion binding"/>
    <property type="evidence" value="ECO:0007669"/>
    <property type="project" value="UniProtKB-KW"/>
</dbReference>
<feature type="domain" description="RNase H type-2" evidence="14">
    <location>
        <begin position="52"/>
        <end position="266"/>
    </location>
</feature>
<gene>
    <name evidence="15" type="ORF">ASEP1449_LOCUS11024</name>
</gene>
<dbReference type="InterPro" id="IPR001352">
    <property type="entry name" value="RNase_HII/HIII"/>
</dbReference>
<evidence type="ECO:0000256" key="5">
    <source>
        <dbReference type="ARBA" id="ARBA00022490"/>
    </source>
</evidence>
<dbReference type="PANTHER" id="PTHR10954">
    <property type="entry name" value="RIBONUCLEASE H2 SUBUNIT A"/>
    <property type="match status" value="1"/>
</dbReference>
<keyword evidence="9 11" id="KW-0378">Hydrolase</keyword>
<feature type="binding site" evidence="11">
    <location>
        <position position="58"/>
    </location>
    <ligand>
        <name>a divalent metal cation</name>
        <dbReference type="ChEBI" id="CHEBI:60240"/>
    </ligand>
</feature>
<reference evidence="15" key="1">
    <citation type="submission" date="2021-01" db="EMBL/GenBank/DDBJ databases">
        <authorList>
            <person name="Corre E."/>
            <person name="Pelletier E."/>
            <person name="Niang G."/>
            <person name="Scheremetjew M."/>
            <person name="Finn R."/>
            <person name="Kale V."/>
            <person name="Holt S."/>
            <person name="Cochrane G."/>
            <person name="Meng A."/>
            <person name="Brown T."/>
            <person name="Cohen L."/>
        </authorList>
    </citation>
    <scope>NUCLEOTIDE SEQUENCE</scope>
    <source>
        <strain evidence="15">CCMP2084</strain>
    </source>
</reference>
<dbReference type="GO" id="GO:0032299">
    <property type="term" value="C:ribonuclease H2 complex"/>
    <property type="evidence" value="ECO:0007669"/>
    <property type="project" value="TreeGrafter"/>
</dbReference>
<keyword evidence="13" id="KW-0732">Signal</keyword>
<accession>A0A7S2UGS2</accession>
<dbReference type="InterPro" id="IPR012337">
    <property type="entry name" value="RNaseH-like_sf"/>
</dbReference>
<evidence type="ECO:0000256" key="1">
    <source>
        <dbReference type="ARBA" id="ARBA00000077"/>
    </source>
</evidence>
<comment type="similarity">
    <text evidence="4 12">Belongs to the RNase HII family.</text>
</comment>
<organism evidence="15">
    <name type="scientific">Attheya septentrionalis</name>
    <dbReference type="NCBI Taxonomy" id="420275"/>
    <lineage>
        <taxon>Eukaryota</taxon>
        <taxon>Sar</taxon>
        <taxon>Stramenopiles</taxon>
        <taxon>Ochrophyta</taxon>
        <taxon>Bacillariophyta</taxon>
        <taxon>Coscinodiscophyceae</taxon>
        <taxon>Chaetocerotophycidae</taxon>
        <taxon>Chaetocerotales</taxon>
        <taxon>Attheyaceae</taxon>
        <taxon>Attheya</taxon>
    </lineage>
</organism>
<keyword evidence="10" id="KW-0464">Manganese</keyword>
<dbReference type="GO" id="GO:0004523">
    <property type="term" value="F:RNA-DNA hybrid ribonuclease activity"/>
    <property type="evidence" value="ECO:0007669"/>
    <property type="project" value="UniProtKB-UniRule"/>
</dbReference>
<name>A0A7S2UGS2_9STRA</name>
<keyword evidence="8 11" id="KW-0255">Endonuclease</keyword>
<dbReference type="AlphaFoldDB" id="A0A7S2UGS2"/>
<dbReference type="GO" id="GO:0043137">
    <property type="term" value="P:DNA replication, removal of RNA primer"/>
    <property type="evidence" value="ECO:0007669"/>
    <property type="project" value="TreeGrafter"/>
</dbReference>
<protein>
    <recommendedName>
        <fullName evidence="12">Ribonuclease</fullName>
        <ecNumber evidence="12">3.1.26.4</ecNumber>
    </recommendedName>
</protein>
<proteinExistence type="inferred from homology"/>
<dbReference type="GO" id="GO:0006298">
    <property type="term" value="P:mismatch repair"/>
    <property type="evidence" value="ECO:0007669"/>
    <property type="project" value="TreeGrafter"/>
</dbReference>
<comment type="catalytic activity">
    <reaction evidence="1 11 12">
        <text>Endonucleolytic cleavage to 5'-phosphomonoester.</text>
        <dbReference type="EC" id="3.1.26.4"/>
    </reaction>
</comment>
<evidence type="ECO:0000256" key="3">
    <source>
        <dbReference type="ARBA" id="ARBA00004496"/>
    </source>
</evidence>
<comment type="cofactor">
    <cofactor evidence="11">
        <name>Mn(2+)</name>
        <dbReference type="ChEBI" id="CHEBI:29035"/>
    </cofactor>
    <cofactor evidence="11">
        <name>Mg(2+)</name>
        <dbReference type="ChEBI" id="CHEBI:18420"/>
    </cofactor>
    <text evidence="11">Manganese or magnesium. Binds 1 divalent metal ion per monomer in the absence of substrate. May bind a second metal ion after substrate binding.</text>
</comment>
<dbReference type="CDD" id="cd07182">
    <property type="entry name" value="RNase_HII_bacteria_HII_like"/>
    <property type="match status" value="1"/>
</dbReference>
<keyword evidence="5" id="KW-0963">Cytoplasm</keyword>
<dbReference type="PANTHER" id="PTHR10954:SF23">
    <property type="entry name" value="RIBONUCLEASE"/>
    <property type="match status" value="1"/>
</dbReference>
<keyword evidence="6 11" id="KW-0540">Nuclease</keyword>
<dbReference type="NCBIfam" id="NF000595">
    <property type="entry name" value="PRK00015.1-3"/>
    <property type="match status" value="1"/>
</dbReference>
<evidence type="ECO:0000256" key="10">
    <source>
        <dbReference type="ARBA" id="ARBA00023211"/>
    </source>
</evidence>
<dbReference type="GO" id="GO:0005737">
    <property type="term" value="C:cytoplasm"/>
    <property type="evidence" value="ECO:0007669"/>
    <property type="project" value="UniProtKB-SubCell"/>
</dbReference>
<dbReference type="EC" id="3.1.26.4" evidence="12"/>
<feature type="chain" id="PRO_5030818592" description="Ribonuclease" evidence="13">
    <location>
        <begin position="19"/>
        <end position="266"/>
    </location>
</feature>
<evidence type="ECO:0000313" key="15">
    <source>
        <dbReference type="EMBL" id="CAD9819192.1"/>
    </source>
</evidence>
<dbReference type="EMBL" id="HBHQ01016502">
    <property type="protein sequence ID" value="CAD9819192.1"/>
    <property type="molecule type" value="Transcribed_RNA"/>
</dbReference>